<dbReference type="AlphaFoldDB" id="A0A7R9E392"/>
<dbReference type="PANTHER" id="PTHR19871">
    <property type="entry name" value="BETA TRANSDUCIN-RELATED PROTEIN"/>
    <property type="match status" value="1"/>
</dbReference>
<dbReference type="InterPro" id="IPR011047">
    <property type="entry name" value="Quinoprotein_ADH-like_sf"/>
</dbReference>
<dbReference type="EMBL" id="OB792985">
    <property type="protein sequence ID" value="CAD7425562.1"/>
    <property type="molecule type" value="Genomic_DNA"/>
</dbReference>
<feature type="domain" description="NWD2 C-terminal beta-propeller" evidence="2">
    <location>
        <begin position="194"/>
        <end position="346"/>
    </location>
</feature>
<dbReference type="InterPro" id="IPR052752">
    <property type="entry name" value="NACHT-WD_repeat"/>
</dbReference>
<gene>
    <name evidence="3" type="ORF">TMSB3V08_LOCUS2469</name>
</gene>
<dbReference type="Pfam" id="PF23586">
    <property type="entry name" value="Beta-prop_NWD2_C"/>
    <property type="match status" value="1"/>
</dbReference>
<dbReference type="PANTHER" id="PTHR19871:SF14">
    <property type="entry name" value="DUF4062 DOMAIN-CONTAINING PROTEIN"/>
    <property type="match status" value="1"/>
</dbReference>
<dbReference type="SUPFAM" id="SSF50998">
    <property type="entry name" value="Quinoprotein alcohol dehydrogenase-like"/>
    <property type="match status" value="1"/>
</dbReference>
<protein>
    <recommendedName>
        <fullName evidence="2">NWD2 C-terminal beta-propeller domain-containing protein</fullName>
    </recommendedName>
</protein>
<name>A0A7R9E392_9NEOP</name>
<feature type="compositionally biased region" description="Basic and acidic residues" evidence="1">
    <location>
        <begin position="103"/>
        <end position="112"/>
    </location>
</feature>
<accession>A0A7R9E392</accession>
<proteinExistence type="predicted"/>
<evidence type="ECO:0000259" key="2">
    <source>
        <dbReference type="Pfam" id="PF23586"/>
    </source>
</evidence>
<evidence type="ECO:0000256" key="1">
    <source>
        <dbReference type="SAM" id="MobiDB-lite"/>
    </source>
</evidence>
<reference evidence="3" key="1">
    <citation type="submission" date="2020-11" db="EMBL/GenBank/DDBJ databases">
        <authorList>
            <person name="Tran Van P."/>
        </authorList>
    </citation>
    <scope>NUCLEOTIDE SEQUENCE</scope>
</reference>
<organism evidence="3">
    <name type="scientific">Timema monikensis</name>
    <dbReference type="NCBI Taxonomy" id="170555"/>
    <lineage>
        <taxon>Eukaryota</taxon>
        <taxon>Metazoa</taxon>
        <taxon>Ecdysozoa</taxon>
        <taxon>Arthropoda</taxon>
        <taxon>Hexapoda</taxon>
        <taxon>Insecta</taxon>
        <taxon>Pterygota</taxon>
        <taxon>Neoptera</taxon>
        <taxon>Polyneoptera</taxon>
        <taxon>Phasmatodea</taxon>
        <taxon>Timematodea</taxon>
        <taxon>Timematoidea</taxon>
        <taxon>Timematidae</taxon>
        <taxon>Timema</taxon>
    </lineage>
</organism>
<dbReference type="InterPro" id="IPR056534">
    <property type="entry name" value="Beta-prop_NWD2_C"/>
</dbReference>
<feature type="region of interest" description="Disordered" evidence="1">
    <location>
        <begin position="103"/>
        <end position="128"/>
    </location>
</feature>
<evidence type="ECO:0000313" key="3">
    <source>
        <dbReference type="EMBL" id="CAD7425562.1"/>
    </source>
</evidence>
<sequence>MSSTKYIRGLLHDRRDRGQELKFRVVQGLDSEKNLYVWSMANGALVKVLDAHFGRIISLEPLTIGNWNSDFNPYLHVIDSRVNCESDTFDDMTTKAEEVNPHLRGGRVENHLGKTTPNSPDRDSNLDLPVLSSRAQHDKRISQLRHRESGNVLIWNRLTEQVLFKEEQPGIKQIILLENGMRFLAISRPPSVGEDILSMVPMPHKPNLVALIDPDKGSILDIRSKRIVRTIPKWGGSCTKDGKYGLYAPSRGGLELLELKKGHLVKTFIPKVAEGVFTVICMFNKTDEYVLYYHSGKKTLRVFRTSDTQMIANFRVQAELSAVESTEDGTGIVLGTVDGCLSVLAIADPAKPSMREYLAALPSRDEEARWSNELLEAVFTIQVSLFFYKANPTLGLRTPRPRRGAVAPAKLAPFCPPPPPPPPPLAAPVTEAEPAVQSIRASQKLLEVATPKDVNANKTFGKPC</sequence>